<reference evidence="3" key="1">
    <citation type="journal article" date="2019" name="Int. J. Syst. Evol. Microbiol.">
        <title>The Global Catalogue of Microorganisms (GCM) 10K type strain sequencing project: providing services to taxonomists for standard genome sequencing and annotation.</title>
        <authorList>
            <consortium name="The Broad Institute Genomics Platform"/>
            <consortium name="The Broad Institute Genome Sequencing Center for Infectious Disease"/>
            <person name="Wu L."/>
            <person name="Ma J."/>
        </authorList>
    </citation>
    <scope>NUCLEOTIDE SEQUENCE [LARGE SCALE GENOMIC DNA]</scope>
    <source>
        <strain evidence="3">CCM 7855</strain>
    </source>
</reference>
<evidence type="ECO:0000313" key="2">
    <source>
        <dbReference type="EMBL" id="GGF39426.1"/>
    </source>
</evidence>
<keyword evidence="1" id="KW-0732">Signal</keyword>
<accession>A0ABQ1V545</accession>
<feature type="chain" id="PRO_5045632475" evidence="1">
    <location>
        <begin position="32"/>
        <end position="138"/>
    </location>
</feature>
<proteinExistence type="predicted"/>
<comment type="caution">
    <text evidence="2">The sequence shown here is derived from an EMBL/GenBank/DDBJ whole genome shotgun (WGS) entry which is preliminary data.</text>
</comment>
<keyword evidence="3" id="KW-1185">Reference proteome</keyword>
<name>A0ABQ1V545_9NOCA</name>
<gene>
    <name evidence="2" type="ORF">GCM10007298_38880</name>
</gene>
<evidence type="ECO:0000256" key="1">
    <source>
        <dbReference type="SAM" id="SignalP"/>
    </source>
</evidence>
<dbReference type="RefSeq" id="WP_188493196.1">
    <property type="nucleotide sequence ID" value="NZ_BMCS01000003.1"/>
</dbReference>
<sequence>MRRLSTRSSVAVISCALAAGISTMGVGAASADEPVAGAVEVLPAGEPVPVSPSEFGYVATHDLTVRASRIDLAEFVASIPVPNQYRAANLALAARFDATVAEALKSPGGCVQVVVDPRATSGNLFNYGFFAIEGKFCD</sequence>
<evidence type="ECO:0000313" key="3">
    <source>
        <dbReference type="Proteomes" id="UP000632454"/>
    </source>
</evidence>
<feature type="signal peptide" evidence="1">
    <location>
        <begin position="1"/>
        <end position="31"/>
    </location>
</feature>
<dbReference type="EMBL" id="BMCS01000003">
    <property type="protein sequence ID" value="GGF39426.1"/>
    <property type="molecule type" value="Genomic_DNA"/>
</dbReference>
<dbReference type="Proteomes" id="UP000632454">
    <property type="component" value="Unassembled WGS sequence"/>
</dbReference>
<organism evidence="2 3">
    <name type="scientific">Williamsia phyllosphaerae</name>
    <dbReference type="NCBI Taxonomy" id="885042"/>
    <lineage>
        <taxon>Bacteria</taxon>
        <taxon>Bacillati</taxon>
        <taxon>Actinomycetota</taxon>
        <taxon>Actinomycetes</taxon>
        <taxon>Mycobacteriales</taxon>
        <taxon>Nocardiaceae</taxon>
        <taxon>Williamsia</taxon>
    </lineage>
</organism>
<protein>
    <submittedName>
        <fullName evidence="2">Uncharacterized protein</fullName>
    </submittedName>
</protein>